<dbReference type="EMBL" id="JAXIOK010000002">
    <property type="protein sequence ID" value="KAK4778383.1"/>
    <property type="molecule type" value="Genomic_DNA"/>
</dbReference>
<gene>
    <name evidence="1" type="ORF">SAY87_018570</name>
</gene>
<dbReference type="PANTHER" id="PTHR11236">
    <property type="entry name" value="AMINOBENZOATE/ANTHRANILATE SYNTHASE"/>
    <property type="match status" value="1"/>
</dbReference>
<dbReference type="SUPFAM" id="SSF56322">
    <property type="entry name" value="ADC synthase"/>
    <property type="match status" value="1"/>
</dbReference>
<dbReference type="Gene3D" id="3.60.120.10">
    <property type="entry name" value="Anthranilate synthase"/>
    <property type="match status" value="1"/>
</dbReference>
<organism evidence="1 2">
    <name type="scientific">Trapa incisa</name>
    <dbReference type="NCBI Taxonomy" id="236973"/>
    <lineage>
        <taxon>Eukaryota</taxon>
        <taxon>Viridiplantae</taxon>
        <taxon>Streptophyta</taxon>
        <taxon>Embryophyta</taxon>
        <taxon>Tracheophyta</taxon>
        <taxon>Spermatophyta</taxon>
        <taxon>Magnoliopsida</taxon>
        <taxon>eudicotyledons</taxon>
        <taxon>Gunneridae</taxon>
        <taxon>Pentapetalae</taxon>
        <taxon>rosids</taxon>
        <taxon>malvids</taxon>
        <taxon>Myrtales</taxon>
        <taxon>Lythraceae</taxon>
        <taxon>Trapa</taxon>
    </lineage>
</organism>
<evidence type="ECO:0000313" key="2">
    <source>
        <dbReference type="Proteomes" id="UP001345219"/>
    </source>
</evidence>
<evidence type="ECO:0000313" key="1">
    <source>
        <dbReference type="EMBL" id="KAK4778383.1"/>
    </source>
</evidence>
<name>A0AAN7QX56_9MYRT</name>
<dbReference type="PANTHER" id="PTHR11236:SF33">
    <property type="entry name" value="ANTHRANILATE SYNTHASE ALPHA SUBUNIT 1, CHLOROPLASTIC-RELATED"/>
    <property type="match status" value="1"/>
</dbReference>
<keyword evidence="2" id="KW-1185">Reference proteome</keyword>
<dbReference type="AlphaFoldDB" id="A0AAN7QX56"/>
<dbReference type="InterPro" id="IPR019999">
    <property type="entry name" value="Anth_synth_I-like"/>
</dbReference>
<accession>A0AAN7QX56</accession>
<dbReference type="InterPro" id="IPR005801">
    <property type="entry name" value="ADC_synthase"/>
</dbReference>
<reference evidence="1 2" key="1">
    <citation type="journal article" date="2023" name="Hortic Res">
        <title>Pangenome of water caltrop reveals structural variations and asymmetric subgenome divergence after allopolyploidization.</title>
        <authorList>
            <person name="Zhang X."/>
            <person name="Chen Y."/>
            <person name="Wang L."/>
            <person name="Yuan Y."/>
            <person name="Fang M."/>
            <person name="Shi L."/>
            <person name="Lu R."/>
            <person name="Comes H.P."/>
            <person name="Ma Y."/>
            <person name="Chen Y."/>
            <person name="Huang G."/>
            <person name="Zhou Y."/>
            <person name="Zheng Z."/>
            <person name="Qiu Y."/>
        </authorList>
    </citation>
    <scope>NUCLEOTIDE SEQUENCE [LARGE SCALE GENOMIC DNA]</scope>
    <source>
        <tissue evidence="1">Roots</tissue>
    </source>
</reference>
<dbReference type="Proteomes" id="UP001345219">
    <property type="component" value="Chromosome 14"/>
</dbReference>
<protein>
    <submittedName>
        <fullName evidence="1">Uncharacterized protein</fullName>
    </submittedName>
</protein>
<comment type="caution">
    <text evidence="1">The sequence shown here is derived from an EMBL/GenBank/DDBJ whole genome shotgun (WGS) entry which is preliminary data.</text>
</comment>
<dbReference type="GO" id="GO:0000162">
    <property type="term" value="P:L-tryptophan biosynthetic process"/>
    <property type="evidence" value="ECO:0007669"/>
    <property type="project" value="TreeGrafter"/>
</dbReference>
<proteinExistence type="predicted"/>
<sequence length="121" mass="13586">MDMALAPRTIVFPTGMRYDTIFSYGDTRKRRDWVAYLQAGAGIMADSNPDDEHRECLNKAAGPAQAIDLAEQAFVYKDILRFRNVHLRGWQMELPTSSDSCEFEVVATGSESSGSDEFRTL</sequence>